<evidence type="ECO:0000256" key="1">
    <source>
        <dbReference type="SAM" id="Phobius"/>
    </source>
</evidence>
<keyword evidence="1" id="KW-0472">Membrane</keyword>
<dbReference type="OrthoDB" id="1798423at2759"/>
<feature type="transmembrane region" description="Helical" evidence="1">
    <location>
        <begin position="67"/>
        <end position="86"/>
    </location>
</feature>
<proteinExistence type="predicted"/>
<gene>
    <name evidence="2" type="ORF">RHSIM_Rhsim08G0199100</name>
</gene>
<reference evidence="2" key="1">
    <citation type="submission" date="2019-11" db="EMBL/GenBank/DDBJ databases">
        <authorList>
            <person name="Liu Y."/>
            <person name="Hou J."/>
            <person name="Li T.-Q."/>
            <person name="Guan C.-H."/>
            <person name="Wu X."/>
            <person name="Wu H.-Z."/>
            <person name="Ling F."/>
            <person name="Zhang R."/>
            <person name="Shi X.-G."/>
            <person name="Ren J.-P."/>
            <person name="Chen E.-F."/>
            <person name="Sun J.-M."/>
        </authorList>
    </citation>
    <scope>NUCLEOTIDE SEQUENCE</scope>
    <source>
        <strain evidence="2">Adult_tree_wgs_1</strain>
        <tissue evidence="2">Leaves</tissue>
    </source>
</reference>
<name>A0A834GNK5_RHOSS</name>
<evidence type="ECO:0000313" key="2">
    <source>
        <dbReference type="EMBL" id="KAF7136649.1"/>
    </source>
</evidence>
<evidence type="ECO:0000313" key="3">
    <source>
        <dbReference type="Proteomes" id="UP000626092"/>
    </source>
</evidence>
<dbReference type="Proteomes" id="UP000626092">
    <property type="component" value="Unassembled WGS sequence"/>
</dbReference>
<keyword evidence="1" id="KW-1133">Transmembrane helix</keyword>
<protein>
    <submittedName>
        <fullName evidence="2">Uncharacterized protein</fullName>
    </submittedName>
</protein>
<accession>A0A834GNK5</accession>
<keyword evidence="1" id="KW-0812">Transmembrane</keyword>
<sequence>MTKEKQRGTVVDKGKKKITNITGKEQENSCLTVQVLRERNIGVVIRDEQDINLMHLRAVILQAKAGFFVYTLKSLVLIYSLLYPTIMCHQKLCWPNVHDGIRKETKDYVLHRHVKEGNVCDEVLLQ</sequence>
<comment type="caution">
    <text evidence="2">The sequence shown here is derived from an EMBL/GenBank/DDBJ whole genome shotgun (WGS) entry which is preliminary data.</text>
</comment>
<dbReference type="EMBL" id="WJXA01000008">
    <property type="protein sequence ID" value="KAF7136649.1"/>
    <property type="molecule type" value="Genomic_DNA"/>
</dbReference>
<dbReference type="AlphaFoldDB" id="A0A834GNK5"/>
<organism evidence="2 3">
    <name type="scientific">Rhododendron simsii</name>
    <name type="common">Sims's rhododendron</name>
    <dbReference type="NCBI Taxonomy" id="118357"/>
    <lineage>
        <taxon>Eukaryota</taxon>
        <taxon>Viridiplantae</taxon>
        <taxon>Streptophyta</taxon>
        <taxon>Embryophyta</taxon>
        <taxon>Tracheophyta</taxon>
        <taxon>Spermatophyta</taxon>
        <taxon>Magnoliopsida</taxon>
        <taxon>eudicotyledons</taxon>
        <taxon>Gunneridae</taxon>
        <taxon>Pentapetalae</taxon>
        <taxon>asterids</taxon>
        <taxon>Ericales</taxon>
        <taxon>Ericaceae</taxon>
        <taxon>Ericoideae</taxon>
        <taxon>Rhodoreae</taxon>
        <taxon>Rhododendron</taxon>
    </lineage>
</organism>
<keyword evidence="3" id="KW-1185">Reference proteome</keyword>